<protein>
    <recommendedName>
        <fullName evidence="1">DUF659 domain-containing protein</fullName>
    </recommendedName>
</protein>
<proteinExistence type="predicted"/>
<organism evidence="2 3">
    <name type="scientific">Chara braunii</name>
    <name type="common">Braun's stonewort</name>
    <dbReference type="NCBI Taxonomy" id="69332"/>
    <lineage>
        <taxon>Eukaryota</taxon>
        <taxon>Viridiplantae</taxon>
        <taxon>Streptophyta</taxon>
        <taxon>Charophyceae</taxon>
        <taxon>Charales</taxon>
        <taxon>Characeae</taxon>
        <taxon>Chara</taxon>
    </lineage>
</organism>
<keyword evidence="3" id="KW-1185">Reference proteome</keyword>
<sequence length="380" mass="43326">MDRWLICTNQPFNMVENFCFLEFLDVVKKCHPSWWSSKRDKMRTKQLDGQFKLVGEDTQSLVKKWERTGCMLQMAGWSDWRNKPHLNVMVSFPAGTVFSKSVCMEGRENDSTTYFKMLDGVIQEISAASIVGVVMDNAKVCAKAGEMADAKYLGIFSVGCTTHALDLALEDMYTYIDCLKTVVDNDNKVGKFFTNVDKVRAMYNRIADAQLKRSTVTRFTTNFEMLLSLSTGRNLLEHCVCNVAWVEKLVRGEQVAPFNVVTHIIMDTNGFWKDVDMTLAVMKPVVKLLRLVDGPGATMSKVYFGMDAVVATMRTLDGLLDAEKANVEKILMDRWAFMTSELHCVAIFLDPEYMTHTLRDMQICEGFNIWLYFWAPPELL</sequence>
<comment type="caution">
    <text evidence="2">The sequence shown here is derived from an EMBL/GenBank/DDBJ whole genome shotgun (WGS) entry which is preliminary data.</text>
</comment>
<dbReference type="AlphaFoldDB" id="A0A388JW66"/>
<feature type="domain" description="DUF659" evidence="1">
    <location>
        <begin position="39"/>
        <end position="188"/>
    </location>
</feature>
<dbReference type="InterPro" id="IPR007021">
    <property type="entry name" value="DUF659"/>
</dbReference>
<gene>
    <name evidence="2" type="ORF">CBR_g28536</name>
</gene>
<dbReference type="Gramene" id="GBG62059">
    <property type="protein sequence ID" value="GBG62059"/>
    <property type="gene ID" value="CBR_g28536"/>
</dbReference>
<dbReference type="Proteomes" id="UP000265515">
    <property type="component" value="Unassembled WGS sequence"/>
</dbReference>
<dbReference type="STRING" id="69332.A0A388JW66"/>
<dbReference type="EMBL" id="BFEA01000025">
    <property type="protein sequence ID" value="GBG62059.1"/>
    <property type="molecule type" value="Genomic_DNA"/>
</dbReference>
<name>A0A388JW66_CHABU</name>
<accession>A0A388JW66</accession>
<evidence type="ECO:0000259" key="1">
    <source>
        <dbReference type="Pfam" id="PF04937"/>
    </source>
</evidence>
<reference evidence="2 3" key="1">
    <citation type="journal article" date="2018" name="Cell">
        <title>The Chara Genome: Secondary Complexity and Implications for Plant Terrestrialization.</title>
        <authorList>
            <person name="Nishiyama T."/>
            <person name="Sakayama H."/>
            <person name="Vries J.D."/>
            <person name="Buschmann H."/>
            <person name="Saint-Marcoux D."/>
            <person name="Ullrich K.K."/>
            <person name="Haas F.B."/>
            <person name="Vanderstraeten L."/>
            <person name="Becker D."/>
            <person name="Lang D."/>
            <person name="Vosolsobe S."/>
            <person name="Rombauts S."/>
            <person name="Wilhelmsson P.K.I."/>
            <person name="Janitza P."/>
            <person name="Kern R."/>
            <person name="Heyl A."/>
            <person name="Rumpler F."/>
            <person name="Villalobos L.I.A.C."/>
            <person name="Clay J.M."/>
            <person name="Skokan R."/>
            <person name="Toyoda A."/>
            <person name="Suzuki Y."/>
            <person name="Kagoshima H."/>
            <person name="Schijlen E."/>
            <person name="Tajeshwar N."/>
            <person name="Catarino B."/>
            <person name="Hetherington A.J."/>
            <person name="Saltykova A."/>
            <person name="Bonnot C."/>
            <person name="Breuninger H."/>
            <person name="Symeonidi A."/>
            <person name="Radhakrishnan G.V."/>
            <person name="Van Nieuwerburgh F."/>
            <person name="Deforce D."/>
            <person name="Chang C."/>
            <person name="Karol K.G."/>
            <person name="Hedrich R."/>
            <person name="Ulvskov P."/>
            <person name="Glockner G."/>
            <person name="Delwiche C.F."/>
            <person name="Petrasek J."/>
            <person name="Van de Peer Y."/>
            <person name="Friml J."/>
            <person name="Beilby M."/>
            <person name="Dolan L."/>
            <person name="Kohara Y."/>
            <person name="Sugano S."/>
            <person name="Fujiyama A."/>
            <person name="Delaux P.-M."/>
            <person name="Quint M."/>
            <person name="TheiBen G."/>
            <person name="Hagemann M."/>
            <person name="Harholt J."/>
            <person name="Dunand C."/>
            <person name="Zachgo S."/>
            <person name="Langdale J."/>
            <person name="Maumus F."/>
            <person name="Straeten D.V.D."/>
            <person name="Gould S.B."/>
            <person name="Rensing S.A."/>
        </authorList>
    </citation>
    <scope>NUCLEOTIDE SEQUENCE [LARGE SCALE GENOMIC DNA]</scope>
    <source>
        <strain evidence="2 3">S276</strain>
    </source>
</reference>
<dbReference type="Pfam" id="PF04937">
    <property type="entry name" value="DUF659"/>
    <property type="match status" value="1"/>
</dbReference>
<dbReference type="SUPFAM" id="SSF53098">
    <property type="entry name" value="Ribonuclease H-like"/>
    <property type="match status" value="1"/>
</dbReference>
<dbReference type="PANTHER" id="PTHR32166:SF123">
    <property type="entry name" value="BED-TYPE DOMAIN-CONTAINING PROTEIN"/>
    <property type="match status" value="1"/>
</dbReference>
<evidence type="ECO:0000313" key="3">
    <source>
        <dbReference type="Proteomes" id="UP000265515"/>
    </source>
</evidence>
<dbReference type="PANTHER" id="PTHR32166">
    <property type="entry name" value="OSJNBA0013A04.12 PROTEIN"/>
    <property type="match status" value="1"/>
</dbReference>
<dbReference type="OrthoDB" id="2013475at2759"/>
<dbReference type="OMA" id="CMEGREN"/>
<evidence type="ECO:0000313" key="2">
    <source>
        <dbReference type="EMBL" id="GBG62059.1"/>
    </source>
</evidence>
<dbReference type="InterPro" id="IPR012337">
    <property type="entry name" value="RNaseH-like_sf"/>
</dbReference>